<sequence>MFEQPLFSVVIPAYNRAHCIVRALESVLQQTEQCFEIIVVDDGSQDDTEQLMENLCKQETRLRYIKQTNGGASKARNTGIKAANGKYIAFLDSDDVFLPFHLQQALSVLNSGQDVCTYAQVIVERGSGVNILKPTRGIRENEPVSEYLLKNRGFVPTITLIIPASLAKSVLYDEHLGWGDDADFALRLVVNGGQLRMLAKPSAIWDDQWNESRLSSTIDPVKRLEWLNRAKKHMTRKAYHAVLGRSIAKGYAQRGNKLKGLSLYFKALVNGGFNLKTAIIYFFQISLSTRQYRKFSDFLAQLGFKP</sequence>
<reference evidence="2" key="1">
    <citation type="journal article" date="2014" name="Int. J. Syst. Evol. Microbiol.">
        <title>Complete genome sequence of Corynebacterium casei LMG S-19264T (=DSM 44701T), isolated from a smear-ripened cheese.</title>
        <authorList>
            <consortium name="US DOE Joint Genome Institute (JGI-PGF)"/>
            <person name="Walter F."/>
            <person name="Albersmeier A."/>
            <person name="Kalinowski J."/>
            <person name="Ruckert C."/>
        </authorList>
    </citation>
    <scope>NUCLEOTIDE SEQUENCE</scope>
    <source>
        <strain evidence="2">CGMCC 1.7086</strain>
    </source>
</reference>
<dbReference type="RefSeq" id="WP_188689754.1">
    <property type="nucleotide sequence ID" value="NZ_BMLS01000001.1"/>
</dbReference>
<dbReference type="AlphaFoldDB" id="A0A917YUK3"/>
<dbReference type="InterPro" id="IPR050834">
    <property type="entry name" value="Glycosyltransf_2"/>
</dbReference>
<name>A0A917YUK3_9ALTE</name>
<dbReference type="PANTHER" id="PTHR43685:SF11">
    <property type="entry name" value="GLYCOSYLTRANSFERASE TAGX-RELATED"/>
    <property type="match status" value="1"/>
</dbReference>
<accession>A0A917YUK3</accession>
<dbReference type="InterPro" id="IPR029044">
    <property type="entry name" value="Nucleotide-diphossugar_trans"/>
</dbReference>
<dbReference type="CDD" id="cd00761">
    <property type="entry name" value="Glyco_tranf_GTA_type"/>
    <property type="match status" value="1"/>
</dbReference>
<gene>
    <name evidence="2" type="ORF">GCM10010982_04770</name>
</gene>
<evidence type="ECO:0000313" key="3">
    <source>
        <dbReference type="Proteomes" id="UP000606935"/>
    </source>
</evidence>
<dbReference type="Gene3D" id="3.90.550.10">
    <property type="entry name" value="Spore Coat Polysaccharide Biosynthesis Protein SpsA, Chain A"/>
    <property type="match status" value="1"/>
</dbReference>
<dbReference type="SUPFAM" id="SSF53448">
    <property type="entry name" value="Nucleotide-diphospho-sugar transferases"/>
    <property type="match status" value="1"/>
</dbReference>
<dbReference type="EMBL" id="BMLS01000001">
    <property type="protein sequence ID" value="GGO64702.1"/>
    <property type="molecule type" value="Genomic_DNA"/>
</dbReference>
<dbReference type="Pfam" id="PF00535">
    <property type="entry name" value="Glycos_transf_2"/>
    <property type="match status" value="1"/>
</dbReference>
<proteinExistence type="predicted"/>
<dbReference type="InterPro" id="IPR001173">
    <property type="entry name" value="Glyco_trans_2-like"/>
</dbReference>
<feature type="domain" description="Glycosyltransferase 2-like" evidence="1">
    <location>
        <begin position="8"/>
        <end position="154"/>
    </location>
</feature>
<organism evidence="2 3">
    <name type="scientific">Bowmanella pacifica</name>
    <dbReference type="NCBI Taxonomy" id="502051"/>
    <lineage>
        <taxon>Bacteria</taxon>
        <taxon>Pseudomonadati</taxon>
        <taxon>Pseudomonadota</taxon>
        <taxon>Gammaproteobacteria</taxon>
        <taxon>Alteromonadales</taxon>
        <taxon>Alteromonadaceae</taxon>
        <taxon>Bowmanella</taxon>
    </lineage>
</organism>
<dbReference type="PANTHER" id="PTHR43685">
    <property type="entry name" value="GLYCOSYLTRANSFERASE"/>
    <property type="match status" value="1"/>
</dbReference>
<keyword evidence="3" id="KW-1185">Reference proteome</keyword>
<evidence type="ECO:0000313" key="2">
    <source>
        <dbReference type="EMBL" id="GGO64702.1"/>
    </source>
</evidence>
<dbReference type="Proteomes" id="UP000606935">
    <property type="component" value="Unassembled WGS sequence"/>
</dbReference>
<comment type="caution">
    <text evidence="2">The sequence shown here is derived from an EMBL/GenBank/DDBJ whole genome shotgun (WGS) entry which is preliminary data.</text>
</comment>
<protein>
    <recommendedName>
        <fullName evidence="1">Glycosyltransferase 2-like domain-containing protein</fullName>
    </recommendedName>
</protein>
<evidence type="ECO:0000259" key="1">
    <source>
        <dbReference type="Pfam" id="PF00535"/>
    </source>
</evidence>
<reference evidence="2" key="2">
    <citation type="submission" date="2020-09" db="EMBL/GenBank/DDBJ databases">
        <authorList>
            <person name="Sun Q."/>
            <person name="Zhou Y."/>
        </authorList>
    </citation>
    <scope>NUCLEOTIDE SEQUENCE</scope>
    <source>
        <strain evidence="2">CGMCC 1.7086</strain>
    </source>
</reference>